<sequence>MKVLFAFPARLSGRLSFRAKLLGSALLFGLPLLAVSSLHLAEQAARVERVRAERAGLALQMPLQRLRDRVDAQHALQLAAGKGDADAQALLAGNAQAVAQLRGDAAGALAGEAGRAFAEAWARLAADGGDAAHAAAVAALQEATAQSVDGSGLRMDAEVDSNALLGLLADRLPPFAAALADARRIGGEVLAGQRLRPAQRRELEALRAGFDPLMRWLDDSLARGCGGDEAACTPLRERYAQLNEAVLPFVETLTIKVIDTAEHELAATEFFRRADAAQGALFALGDAVAADAGRLLGAREARLEAQQRAVAGLLLGVLLLVAWGFAGAYRSIIGALGELRGVAEAMAAGDLRRRAAVDTRDELAALGNAFNAVADAFARVIGEADGSARRVDASVRQVSDAAGQVGLATDRQSASSAQVAAAVQQLTVSISEVAEHAQKTLAVSERAGQLAEAGVGEANQATAAIRSIDTTVRHAADTVQRLEVRSGQISAIVGVIQEIAEQTNLLALNAAIEAARAGEHGRGFAVVADEVRKLADRTRKSTGEIAETIAAIQAEIHASVDEMAASTDAVGKSVASVQSLIDALERIRREVGESLAHLREIEAATGAQAGASESIARDVQEIAVMSEQNHASVRSVGDLLADLVGMSRSLSAAVAGLRV</sequence>
<organism evidence="7 8">
    <name type="scientific">Azospira restricta</name>
    <dbReference type="NCBI Taxonomy" id="404405"/>
    <lineage>
        <taxon>Bacteria</taxon>
        <taxon>Pseudomonadati</taxon>
        <taxon>Pseudomonadota</taxon>
        <taxon>Betaproteobacteria</taxon>
        <taxon>Rhodocyclales</taxon>
        <taxon>Rhodocyclaceae</taxon>
        <taxon>Azospira</taxon>
    </lineage>
</organism>
<dbReference type="InterPro" id="IPR003660">
    <property type="entry name" value="HAMP_dom"/>
</dbReference>
<evidence type="ECO:0000259" key="6">
    <source>
        <dbReference type="PROSITE" id="PS50885"/>
    </source>
</evidence>
<dbReference type="SUPFAM" id="SSF58104">
    <property type="entry name" value="Methyl-accepting chemotaxis protein (MCP) signaling domain"/>
    <property type="match status" value="1"/>
</dbReference>
<dbReference type="Proteomes" id="UP000663444">
    <property type="component" value="Chromosome"/>
</dbReference>
<name>A0A974Y3C2_9RHOO</name>
<keyword evidence="8" id="KW-1185">Reference proteome</keyword>
<dbReference type="SMART" id="SM00283">
    <property type="entry name" value="MA"/>
    <property type="match status" value="1"/>
</dbReference>
<dbReference type="EMBL" id="CP064781">
    <property type="protein sequence ID" value="QRJ63799.1"/>
    <property type="molecule type" value="Genomic_DNA"/>
</dbReference>
<dbReference type="SMART" id="SM00304">
    <property type="entry name" value="HAMP"/>
    <property type="match status" value="2"/>
</dbReference>
<dbReference type="PANTHER" id="PTHR32089">
    <property type="entry name" value="METHYL-ACCEPTING CHEMOTAXIS PROTEIN MCPB"/>
    <property type="match status" value="1"/>
</dbReference>
<dbReference type="Pfam" id="PF00015">
    <property type="entry name" value="MCPsignal"/>
    <property type="match status" value="1"/>
</dbReference>
<protein>
    <submittedName>
        <fullName evidence="7">Methyl-accepting chemotaxis protein</fullName>
    </submittedName>
</protein>
<evidence type="ECO:0000313" key="8">
    <source>
        <dbReference type="Proteomes" id="UP000663444"/>
    </source>
</evidence>
<proteinExistence type="inferred from homology"/>
<keyword evidence="2 4" id="KW-0807">Transducer</keyword>
<dbReference type="KEGG" id="ares:IWH25_00100"/>
<evidence type="ECO:0000313" key="7">
    <source>
        <dbReference type="EMBL" id="QRJ63799.1"/>
    </source>
</evidence>
<evidence type="ECO:0000256" key="4">
    <source>
        <dbReference type="PROSITE-ProRule" id="PRU00284"/>
    </source>
</evidence>
<evidence type="ECO:0000259" key="5">
    <source>
        <dbReference type="PROSITE" id="PS50111"/>
    </source>
</evidence>
<dbReference type="AlphaFoldDB" id="A0A974Y3C2"/>
<feature type="domain" description="HAMP" evidence="6">
    <location>
        <begin position="330"/>
        <end position="382"/>
    </location>
</feature>
<dbReference type="CDD" id="cd11386">
    <property type="entry name" value="MCP_signal"/>
    <property type="match status" value="1"/>
</dbReference>
<comment type="similarity">
    <text evidence="3">Belongs to the methyl-accepting chemotaxis (MCP) protein family.</text>
</comment>
<dbReference type="RefSeq" id="WP_203387333.1">
    <property type="nucleotide sequence ID" value="NZ_CP064781.1"/>
</dbReference>
<dbReference type="Pfam" id="PF00672">
    <property type="entry name" value="HAMP"/>
    <property type="match status" value="1"/>
</dbReference>
<comment type="subcellular location">
    <subcellularLocation>
        <location evidence="1">Membrane</location>
    </subcellularLocation>
</comment>
<reference evidence="7" key="1">
    <citation type="submission" date="2020-11" db="EMBL/GenBank/DDBJ databases">
        <title>Azospira restricta DSM 18626 genome sequence.</title>
        <authorList>
            <person name="Moe W.M."/>
        </authorList>
    </citation>
    <scope>NUCLEOTIDE SEQUENCE</scope>
    <source>
        <strain evidence="7">DSM 18626</strain>
    </source>
</reference>
<dbReference type="PROSITE" id="PS50111">
    <property type="entry name" value="CHEMOTAXIS_TRANSDUC_2"/>
    <property type="match status" value="1"/>
</dbReference>
<accession>A0A974Y3C2</accession>
<dbReference type="PROSITE" id="PS50885">
    <property type="entry name" value="HAMP"/>
    <property type="match status" value="1"/>
</dbReference>
<evidence type="ECO:0000256" key="3">
    <source>
        <dbReference type="ARBA" id="ARBA00029447"/>
    </source>
</evidence>
<dbReference type="CDD" id="cd06225">
    <property type="entry name" value="HAMP"/>
    <property type="match status" value="1"/>
</dbReference>
<dbReference type="PANTHER" id="PTHR32089:SF112">
    <property type="entry name" value="LYSOZYME-LIKE PROTEIN-RELATED"/>
    <property type="match status" value="1"/>
</dbReference>
<feature type="domain" description="Methyl-accepting transducer" evidence="5">
    <location>
        <begin position="387"/>
        <end position="623"/>
    </location>
</feature>
<gene>
    <name evidence="7" type="ORF">IWH25_00100</name>
</gene>
<dbReference type="GO" id="GO:0016020">
    <property type="term" value="C:membrane"/>
    <property type="evidence" value="ECO:0007669"/>
    <property type="project" value="UniProtKB-SubCell"/>
</dbReference>
<dbReference type="GO" id="GO:0007165">
    <property type="term" value="P:signal transduction"/>
    <property type="evidence" value="ECO:0007669"/>
    <property type="project" value="UniProtKB-KW"/>
</dbReference>
<evidence type="ECO:0000256" key="1">
    <source>
        <dbReference type="ARBA" id="ARBA00004370"/>
    </source>
</evidence>
<evidence type="ECO:0000256" key="2">
    <source>
        <dbReference type="ARBA" id="ARBA00023224"/>
    </source>
</evidence>
<dbReference type="GO" id="GO:0006935">
    <property type="term" value="P:chemotaxis"/>
    <property type="evidence" value="ECO:0007669"/>
    <property type="project" value="UniProtKB-ARBA"/>
</dbReference>
<dbReference type="FunFam" id="1.10.287.950:FF:000001">
    <property type="entry name" value="Methyl-accepting chemotaxis sensory transducer"/>
    <property type="match status" value="1"/>
</dbReference>
<dbReference type="Gene3D" id="1.10.287.950">
    <property type="entry name" value="Methyl-accepting chemotaxis protein"/>
    <property type="match status" value="1"/>
</dbReference>
<dbReference type="InterPro" id="IPR004089">
    <property type="entry name" value="MCPsignal_dom"/>
</dbReference>